<evidence type="ECO:0000313" key="1">
    <source>
        <dbReference type="EMBL" id="GAA3879761.1"/>
    </source>
</evidence>
<proteinExistence type="predicted"/>
<protein>
    <submittedName>
        <fullName evidence="1">Uncharacterized protein</fullName>
    </submittedName>
</protein>
<dbReference type="Proteomes" id="UP001501563">
    <property type="component" value="Unassembled WGS sequence"/>
</dbReference>
<reference evidence="2" key="1">
    <citation type="journal article" date="2019" name="Int. J. Syst. Evol. Microbiol.">
        <title>The Global Catalogue of Microorganisms (GCM) 10K type strain sequencing project: providing services to taxonomists for standard genome sequencing and annotation.</title>
        <authorList>
            <consortium name="The Broad Institute Genomics Platform"/>
            <consortium name="The Broad Institute Genome Sequencing Center for Infectious Disease"/>
            <person name="Wu L."/>
            <person name="Ma J."/>
        </authorList>
    </citation>
    <scope>NUCLEOTIDE SEQUENCE [LARGE SCALE GENOMIC DNA]</scope>
    <source>
        <strain evidence="2">JCM 16578</strain>
    </source>
</reference>
<keyword evidence="2" id="KW-1185">Reference proteome</keyword>
<gene>
    <name evidence="1" type="ORF">GCM10022207_53050</name>
</gene>
<name>A0ABP7KK26_9ACTN</name>
<organism evidence="1 2">
    <name type="scientific">Streptomyces lannensis</name>
    <dbReference type="NCBI Taxonomy" id="766498"/>
    <lineage>
        <taxon>Bacteria</taxon>
        <taxon>Bacillati</taxon>
        <taxon>Actinomycetota</taxon>
        <taxon>Actinomycetes</taxon>
        <taxon>Kitasatosporales</taxon>
        <taxon>Streptomycetaceae</taxon>
        <taxon>Streptomyces</taxon>
    </lineage>
</organism>
<evidence type="ECO:0000313" key="2">
    <source>
        <dbReference type="Proteomes" id="UP001501563"/>
    </source>
</evidence>
<sequence length="90" mass="9362">MPTDRNVALAVARALSLAPSGGAPVRHTIPDPAALRRLRGGSPVGRPVVDPAEPTGPLRLAVNSRLTCGYFSKDLVRAEDAQVAPQNRGA</sequence>
<comment type="caution">
    <text evidence="1">The sequence shown here is derived from an EMBL/GenBank/DDBJ whole genome shotgun (WGS) entry which is preliminary data.</text>
</comment>
<dbReference type="EMBL" id="BAAAZA010000016">
    <property type="protein sequence ID" value="GAA3879761.1"/>
    <property type="molecule type" value="Genomic_DNA"/>
</dbReference>
<accession>A0ABP7KK26</accession>